<keyword evidence="5" id="KW-1185">Reference proteome</keyword>
<protein>
    <recommendedName>
        <fullName evidence="3">Septin-type G domain-containing protein</fullName>
    </recommendedName>
</protein>
<dbReference type="Proteomes" id="UP001460270">
    <property type="component" value="Unassembled WGS sequence"/>
</dbReference>
<dbReference type="GO" id="GO:0005525">
    <property type="term" value="F:GTP binding"/>
    <property type="evidence" value="ECO:0007669"/>
    <property type="project" value="UniProtKB-KW"/>
</dbReference>
<feature type="coiled-coil region" evidence="2">
    <location>
        <begin position="313"/>
        <end position="350"/>
    </location>
</feature>
<gene>
    <name evidence="4" type="ORF">WMY93_032464</name>
</gene>
<dbReference type="PANTHER" id="PTHR32046:SF11">
    <property type="entry name" value="IMMUNE-ASSOCIATED NUCLEOTIDE-BINDING PROTEIN 10-LIKE"/>
    <property type="match status" value="1"/>
</dbReference>
<dbReference type="Gene3D" id="3.40.50.300">
    <property type="entry name" value="P-loop containing nucleotide triphosphate hydrolases"/>
    <property type="match status" value="1"/>
</dbReference>
<organism evidence="4 5">
    <name type="scientific">Mugilogobius chulae</name>
    <name type="common">yellowstripe goby</name>
    <dbReference type="NCBI Taxonomy" id="88201"/>
    <lineage>
        <taxon>Eukaryota</taxon>
        <taxon>Metazoa</taxon>
        <taxon>Chordata</taxon>
        <taxon>Craniata</taxon>
        <taxon>Vertebrata</taxon>
        <taxon>Euteleostomi</taxon>
        <taxon>Actinopterygii</taxon>
        <taxon>Neopterygii</taxon>
        <taxon>Teleostei</taxon>
        <taxon>Neoteleostei</taxon>
        <taxon>Acanthomorphata</taxon>
        <taxon>Gobiaria</taxon>
        <taxon>Gobiiformes</taxon>
        <taxon>Gobioidei</taxon>
        <taxon>Gobiidae</taxon>
        <taxon>Gobionellinae</taxon>
        <taxon>Mugilogobius</taxon>
    </lineage>
</organism>
<accession>A0AAW0MN58</accession>
<comment type="similarity">
    <text evidence="1">Belongs to the TRAFAC class TrmE-Era-EngA-EngB-Septin-like GTPase superfamily. Septin GTPase family.</text>
</comment>
<feature type="domain" description="Septin-type G" evidence="3">
    <location>
        <begin position="77"/>
        <end position="157"/>
    </location>
</feature>
<comment type="caution">
    <text evidence="4">The sequence shown here is derived from an EMBL/GenBank/DDBJ whole genome shotgun (WGS) entry which is preliminary data.</text>
</comment>
<dbReference type="EMBL" id="JBBPFD010000039">
    <property type="protein sequence ID" value="KAK7880908.1"/>
    <property type="molecule type" value="Genomic_DNA"/>
</dbReference>
<evidence type="ECO:0000256" key="1">
    <source>
        <dbReference type="RuleBase" id="RU004560"/>
    </source>
</evidence>
<keyword evidence="2" id="KW-0175">Coiled coil</keyword>
<proteinExistence type="inferred from homology"/>
<dbReference type="SUPFAM" id="SSF52540">
    <property type="entry name" value="P-loop containing nucleoside triphosphate hydrolases"/>
    <property type="match status" value="1"/>
</dbReference>
<keyword evidence="1" id="KW-0342">GTP-binding</keyword>
<evidence type="ECO:0000256" key="2">
    <source>
        <dbReference type="SAM" id="Coils"/>
    </source>
</evidence>
<name>A0AAW0MN58_9GOBI</name>
<evidence type="ECO:0000259" key="3">
    <source>
        <dbReference type="Pfam" id="PF00735"/>
    </source>
</evidence>
<dbReference type="PANTHER" id="PTHR32046">
    <property type="entry name" value="G DOMAIN-CONTAINING PROTEIN"/>
    <property type="match status" value="1"/>
</dbReference>
<dbReference type="AlphaFoldDB" id="A0AAW0MN58"/>
<evidence type="ECO:0000313" key="4">
    <source>
        <dbReference type="EMBL" id="KAK7880908.1"/>
    </source>
</evidence>
<dbReference type="InterPro" id="IPR027417">
    <property type="entry name" value="P-loop_NTPase"/>
</dbReference>
<keyword evidence="1" id="KW-0547">Nucleotide-binding</keyword>
<evidence type="ECO:0000313" key="5">
    <source>
        <dbReference type="Proteomes" id="UP001460270"/>
    </source>
</evidence>
<sequence>MRPAPLTFMSLSVLTEATSEKMALQRYTRESIRIDDGPPVRYQLKVKRVNLDGYSDQESKLRRFTLENQNPKYPTKTILVVGATGSGKSTLINALVNFVMGVKFEDGIWFEIIKDESDRSQSESQTSEISVYEIFGFEGTVVPFSLTIIDTPGYGDTKGIEYDDIVTKKLQDLFCICNGVKVIDTVGLVMKATENRLDERMCYIFNSVTSLFGKNMKKNIVMMMTHSDGREPTNAIQAVKDAKIKCALDKDGDPIYFLFNNSQKEKINAGKRAETAAKFAFETSEEGLKEFTDFLGKSQTQSLMSTVRVMKERTQLTARIQNIKEKVHAVEMKQKEINNHREVIEKCEDKIKENSNYMMTVDEVYQKR</sequence>
<dbReference type="Pfam" id="PF00735">
    <property type="entry name" value="Septin"/>
    <property type="match status" value="1"/>
</dbReference>
<reference evidence="5" key="1">
    <citation type="submission" date="2024-04" db="EMBL/GenBank/DDBJ databases">
        <title>Salinicola lusitanus LLJ914,a marine bacterium isolated from the Okinawa Trough.</title>
        <authorList>
            <person name="Li J."/>
        </authorList>
    </citation>
    <scope>NUCLEOTIDE SEQUENCE [LARGE SCALE GENOMIC DNA]</scope>
</reference>
<dbReference type="InterPro" id="IPR030379">
    <property type="entry name" value="G_SEPTIN_dom"/>
</dbReference>